<feature type="compositionally biased region" description="Low complexity" evidence="1">
    <location>
        <begin position="621"/>
        <end position="643"/>
    </location>
</feature>
<dbReference type="PROSITE" id="PS50076">
    <property type="entry name" value="DNAJ_2"/>
    <property type="match status" value="1"/>
</dbReference>
<dbReference type="VEuPathDB" id="ToxoDB:NCLIV_015360"/>
<feature type="compositionally biased region" description="Acidic residues" evidence="1">
    <location>
        <begin position="93"/>
        <end position="121"/>
    </location>
</feature>
<feature type="region of interest" description="Disordered" evidence="1">
    <location>
        <begin position="572"/>
        <end position="654"/>
    </location>
</feature>
<dbReference type="CDD" id="cd06257">
    <property type="entry name" value="DnaJ"/>
    <property type="match status" value="1"/>
</dbReference>
<evidence type="ECO:0000256" key="1">
    <source>
        <dbReference type="SAM" id="MobiDB-lite"/>
    </source>
</evidence>
<dbReference type="AlphaFoldDB" id="F0VCQ4"/>
<evidence type="ECO:0000259" key="2">
    <source>
        <dbReference type="PROSITE" id="PS50076"/>
    </source>
</evidence>
<organism evidence="3 4">
    <name type="scientific">Neospora caninum (strain Liverpool)</name>
    <dbReference type="NCBI Taxonomy" id="572307"/>
    <lineage>
        <taxon>Eukaryota</taxon>
        <taxon>Sar</taxon>
        <taxon>Alveolata</taxon>
        <taxon>Apicomplexa</taxon>
        <taxon>Conoidasida</taxon>
        <taxon>Coccidia</taxon>
        <taxon>Eucoccidiorida</taxon>
        <taxon>Eimeriorina</taxon>
        <taxon>Sarcocystidae</taxon>
        <taxon>Neospora</taxon>
    </lineage>
</organism>
<dbReference type="PANTHER" id="PTHR45286">
    <property type="entry name" value="CHAPERONE DNAJ-DOMAIN SUPERFAMILY PROTEIN"/>
    <property type="match status" value="1"/>
</dbReference>
<name>F0VCQ4_NEOCL</name>
<dbReference type="eggNOG" id="ENOG502QYAQ">
    <property type="taxonomic scope" value="Eukaryota"/>
</dbReference>
<dbReference type="GeneID" id="13444209"/>
<accession>F0VCQ4</accession>
<dbReference type="Pfam" id="PF00226">
    <property type="entry name" value="DnaJ"/>
    <property type="match status" value="1"/>
</dbReference>
<feature type="compositionally biased region" description="Acidic residues" evidence="1">
    <location>
        <begin position="810"/>
        <end position="828"/>
    </location>
</feature>
<dbReference type="SUPFAM" id="SSF46565">
    <property type="entry name" value="Chaperone J-domain"/>
    <property type="match status" value="1"/>
</dbReference>
<feature type="compositionally biased region" description="Low complexity" evidence="1">
    <location>
        <begin position="842"/>
        <end position="852"/>
    </location>
</feature>
<dbReference type="Gene3D" id="1.10.287.110">
    <property type="entry name" value="DnaJ domain"/>
    <property type="match status" value="1"/>
</dbReference>
<dbReference type="PANTHER" id="PTHR45286:SF1">
    <property type="entry name" value="CHAPERONE DNAJ-DOMAIN SUPERFAMILY PROTEIN"/>
    <property type="match status" value="1"/>
</dbReference>
<feature type="region of interest" description="Disordered" evidence="1">
    <location>
        <begin position="476"/>
        <end position="559"/>
    </location>
</feature>
<keyword evidence="4" id="KW-1185">Reference proteome</keyword>
<dbReference type="PRINTS" id="PR00625">
    <property type="entry name" value="JDOMAIN"/>
</dbReference>
<gene>
    <name evidence="3" type="ORF">NCLIV_015360</name>
</gene>
<feature type="compositionally biased region" description="Polar residues" evidence="1">
    <location>
        <begin position="494"/>
        <end position="508"/>
    </location>
</feature>
<feature type="region of interest" description="Disordered" evidence="1">
    <location>
        <begin position="1"/>
        <end position="121"/>
    </location>
</feature>
<protein>
    <submittedName>
        <fullName evidence="3">Putative DnaJ domain-containing protein</fullName>
    </submittedName>
</protein>
<feature type="compositionally biased region" description="Basic and acidic residues" evidence="1">
    <location>
        <begin position="684"/>
        <end position="709"/>
    </location>
</feature>
<dbReference type="InterPro" id="IPR018253">
    <property type="entry name" value="DnaJ_domain_CS"/>
</dbReference>
<sequence>MASGGVADAVGGEAFTSEQAWTAPLPEALRSAQNSSSRSWPAGGCAAAKGDRGDVDDQSGAELKEEIDAELEEEEVEAELEEEEAEAELKEEIDAELEEEEVDAELEEEEVEAELEEEEVEAELGDEFAGLVWRPKSTFFGSSLWTVEEGECEAAGETAPRRAGRADGTALRSIPAVESKLSFSPARFWCERRQSGSFHAAAPSVRASRRCRNRGFDLARGIRRAALAEVVRTSRVEGARAQRTQTRARQEFSTSARFQRRHPDWRKMAVAERATGQGPAGSSPGGRPPAHHAKLYLSSPCSTLPLATSSAFSLPPSVRPCRATGQSVRGVSGGASVRPSVFSRSVAALLTLSALLASLLLSPLSPPFSSGCAAQTNGFLFAQAASHRRSRAEECPPSSRSDANPSPKCAKKPSSFQAPPKTGACPIASRPPATCEVAHIRGLEGVAIPPVQDDGSFDAEDIFSFFFAPDEEVRATRTASSASGDQRKKGKQVRSGQTGKKSSRQSSAPPAEKRGGKGSARSAPFSVDPDEEPETEEPRVEEEERMYFDPYEILGVPSNSSEECIRLAYRQKAKLCHPDTVEGRELRNKKDSSRSQESKGDEENTSTESREENGTEGEELAAQSTSSSSGSVGSTAASPSSGGEDASDAEKASETLSHAEKFMLIRSAFELLSNKTKRRHFDRHGRSPDEPRFLHREAVERGTRGHDPQGGEAASGFGRGRGDQPAADGDIDGFADALFSAFADFASQVFDEDEAPETPARRSRSNARSARRSRSSGEKEYEEEWSRERRRMFPGDDEDQAEEVGQHWDEENESEVGLEEDEEEYESDLDFRSLFDEEEAESSSSDASSDES</sequence>
<dbReference type="PROSITE" id="PS00636">
    <property type="entry name" value="DNAJ_1"/>
    <property type="match status" value="1"/>
</dbReference>
<feature type="compositionally biased region" description="Basic and acidic residues" evidence="1">
    <location>
        <begin position="775"/>
        <end position="794"/>
    </location>
</feature>
<proteinExistence type="predicted"/>
<dbReference type="SMART" id="SM00271">
    <property type="entry name" value="DnaJ"/>
    <property type="match status" value="1"/>
</dbReference>
<feature type="region of interest" description="Disordered" evidence="1">
    <location>
        <begin position="238"/>
        <end position="259"/>
    </location>
</feature>
<dbReference type="RefSeq" id="XP_003881776.1">
    <property type="nucleotide sequence ID" value="XM_003881727.1"/>
</dbReference>
<dbReference type="InterPro" id="IPR001623">
    <property type="entry name" value="DnaJ_domain"/>
</dbReference>
<feature type="compositionally biased region" description="Basic residues" evidence="1">
    <location>
        <begin position="761"/>
        <end position="774"/>
    </location>
</feature>
<dbReference type="EMBL" id="FR823386">
    <property type="protein sequence ID" value="CBZ51743.1"/>
    <property type="molecule type" value="Genomic_DNA"/>
</dbReference>
<dbReference type="InterPro" id="IPR036869">
    <property type="entry name" value="J_dom_sf"/>
</dbReference>
<dbReference type="OrthoDB" id="347047at2759"/>
<feature type="compositionally biased region" description="Basic and acidic residues" evidence="1">
    <location>
        <begin position="576"/>
        <end position="613"/>
    </location>
</feature>
<dbReference type="InParanoid" id="F0VCQ4"/>
<dbReference type="Proteomes" id="UP000007494">
    <property type="component" value="Chromosome V"/>
</dbReference>
<feature type="region of interest" description="Disordered" evidence="1">
    <location>
        <begin position="272"/>
        <end position="292"/>
    </location>
</feature>
<evidence type="ECO:0000313" key="4">
    <source>
        <dbReference type="Proteomes" id="UP000007494"/>
    </source>
</evidence>
<feature type="domain" description="J" evidence="2">
    <location>
        <begin position="549"/>
        <end position="685"/>
    </location>
</feature>
<feature type="compositionally biased region" description="Acidic residues" evidence="1">
    <location>
        <begin position="56"/>
        <end position="86"/>
    </location>
</feature>
<evidence type="ECO:0000313" key="3">
    <source>
        <dbReference type="EMBL" id="CBZ51743.1"/>
    </source>
</evidence>
<feature type="region of interest" description="Disordered" evidence="1">
    <location>
        <begin position="675"/>
        <end position="732"/>
    </location>
</feature>
<reference evidence="4" key="1">
    <citation type="journal article" date="2012" name="PLoS Pathog.">
        <title>Comparative genomics of the apicomplexan parasites Toxoplasma gondii and Neospora caninum: Coccidia differing in host range and transmission strategy.</title>
        <authorList>
            <person name="Reid A.J."/>
            <person name="Vermont S.J."/>
            <person name="Cotton J.A."/>
            <person name="Harris D."/>
            <person name="Hill-Cawthorne G.A."/>
            <person name="Konen-Waisman S."/>
            <person name="Latham S.M."/>
            <person name="Mourier T."/>
            <person name="Norton R."/>
            <person name="Quail M.A."/>
            <person name="Sanders M."/>
            <person name="Shanmugam D."/>
            <person name="Sohal A."/>
            <person name="Wasmuth J.D."/>
            <person name="Brunk B."/>
            <person name="Grigg M.E."/>
            <person name="Howard J.C."/>
            <person name="Parkinson J."/>
            <person name="Roos D.S."/>
            <person name="Trees A.J."/>
            <person name="Berriman M."/>
            <person name="Pain A."/>
            <person name="Wastling J.M."/>
        </authorList>
    </citation>
    <scope>NUCLEOTIDE SEQUENCE [LARGE SCALE GENOMIC DNA]</scope>
    <source>
        <strain evidence="4">Liverpool</strain>
    </source>
</reference>
<feature type="compositionally biased region" description="Acidic residues" evidence="1">
    <location>
        <begin position="528"/>
        <end position="544"/>
    </location>
</feature>
<feature type="region of interest" description="Disordered" evidence="1">
    <location>
        <begin position="391"/>
        <end position="427"/>
    </location>
</feature>
<feature type="region of interest" description="Disordered" evidence="1">
    <location>
        <begin position="750"/>
        <end position="852"/>
    </location>
</feature>